<dbReference type="InterPro" id="IPR054086">
    <property type="entry name" value="Cep192-like_D2"/>
</dbReference>
<dbReference type="Proteomes" id="UP000261540">
    <property type="component" value="Unplaced"/>
</dbReference>
<dbReference type="GO" id="GO:0005814">
    <property type="term" value="C:centriole"/>
    <property type="evidence" value="ECO:0007669"/>
    <property type="project" value="TreeGrafter"/>
</dbReference>
<dbReference type="GO" id="GO:0051298">
    <property type="term" value="P:centrosome duplication"/>
    <property type="evidence" value="ECO:0007669"/>
    <property type="project" value="InterPro"/>
</dbReference>
<accession>A0A3B3TC13</accession>
<proteinExistence type="predicted"/>
<sequence length="418" mass="45604">MGHIPGSIPLSASGLPGSYLHPESFMLWVQFHAPQRYTPCSGELGPAEEYVARVDIELDGPGPSQVIKSIPLRARTGIARVHAPKDMQVGTVWSPLGKTSRQILPLKNAGNIEVQLKLKVRPPTDADGCFSVKPEDLVLREGEEQGVTVSFHAQGDGKYRETMLTILVLPSGPQYEVMLKGEVTPEDSGKRQSPVKVPPVGVVKSSEVPPILSNKQFMAWGGVTLGRAVQQKLVLRNNSPGSTQQLRLLIRGQDQDCTSRCFMHLTFGPEERLSRHREVTMRPREDVAVHLLFAPTRVACMLAKLEIKQSGVCSSQPGVKFTIPLSGYGGTSNIILEEARKLSDSYVVTMAGVSVGGVSKVCMSVRNTGSRAAFIKAAAYADLQTRKRMDASVISLSPPQFVLKERTQEVRWVTPGYL</sequence>
<evidence type="ECO:0000259" key="1">
    <source>
        <dbReference type="Pfam" id="PF22064"/>
    </source>
</evidence>
<feature type="domain" description="Cep192/Spd-2-like" evidence="3">
    <location>
        <begin position="209"/>
        <end position="330"/>
    </location>
</feature>
<organism evidence="5 6">
    <name type="scientific">Paramormyrops kingsleyae</name>
    <dbReference type="NCBI Taxonomy" id="1676925"/>
    <lineage>
        <taxon>Eukaryota</taxon>
        <taxon>Metazoa</taxon>
        <taxon>Chordata</taxon>
        <taxon>Craniata</taxon>
        <taxon>Vertebrata</taxon>
        <taxon>Euteleostomi</taxon>
        <taxon>Actinopterygii</taxon>
        <taxon>Neopterygii</taxon>
        <taxon>Teleostei</taxon>
        <taxon>Osteoglossocephala</taxon>
        <taxon>Osteoglossomorpha</taxon>
        <taxon>Osteoglossiformes</taxon>
        <taxon>Mormyridae</taxon>
        <taxon>Paramormyrops</taxon>
    </lineage>
</organism>
<dbReference type="PANTHER" id="PTHR16029:SF11">
    <property type="entry name" value="CENTROSOMAL PROTEIN OF 192 KDA"/>
    <property type="match status" value="1"/>
</dbReference>
<dbReference type="STRING" id="1676925.ENSPKIP00000040195"/>
<dbReference type="GeneTree" id="ENSGT00510000048187"/>
<protein>
    <recommendedName>
        <fullName evidence="7">Centrosomal protein 192</fullName>
    </recommendedName>
</protein>
<evidence type="ECO:0000259" key="2">
    <source>
        <dbReference type="Pfam" id="PF22067"/>
    </source>
</evidence>
<dbReference type="GO" id="GO:0090307">
    <property type="term" value="P:mitotic spindle assembly"/>
    <property type="evidence" value="ECO:0007669"/>
    <property type="project" value="TreeGrafter"/>
</dbReference>
<dbReference type="GO" id="GO:0000242">
    <property type="term" value="C:pericentriolar material"/>
    <property type="evidence" value="ECO:0007669"/>
    <property type="project" value="TreeGrafter"/>
</dbReference>
<reference evidence="5" key="1">
    <citation type="submission" date="2025-08" db="UniProtKB">
        <authorList>
            <consortium name="Ensembl"/>
        </authorList>
    </citation>
    <scope>IDENTIFICATION</scope>
</reference>
<dbReference type="Pfam" id="PF22074">
    <property type="entry name" value="Cep192_D5"/>
    <property type="match status" value="1"/>
</dbReference>
<evidence type="ECO:0000313" key="5">
    <source>
        <dbReference type="Ensembl" id="ENSPKIP00000040195.1"/>
    </source>
</evidence>
<dbReference type="Pfam" id="PF22073">
    <property type="entry name" value="Cep192_D4"/>
    <property type="match status" value="1"/>
</dbReference>
<dbReference type="AlphaFoldDB" id="A0A3B3TC13"/>
<evidence type="ECO:0000259" key="4">
    <source>
        <dbReference type="Pfam" id="PF22074"/>
    </source>
</evidence>
<dbReference type="InterPro" id="IPR054091">
    <property type="entry name" value="Cep192-like_D5"/>
</dbReference>
<reference evidence="5" key="2">
    <citation type="submission" date="2025-09" db="UniProtKB">
        <authorList>
            <consortium name="Ensembl"/>
        </authorList>
    </citation>
    <scope>IDENTIFICATION</scope>
</reference>
<dbReference type="Gene3D" id="2.60.40.10">
    <property type="entry name" value="Immunoglobulins"/>
    <property type="match status" value="1"/>
</dbReference>
<dbReference type="GO" id="GO:0019901">
    <property type="term" value="F:protein kinase binding"/>
    <property type="evidence" value="ECO:0007669"/>
    <property type="project" value="TreeGrafter"/>
</dbReference>
<dbReference type="Pfam" id="PF22064">
    <property type="entry name" value="Cep192_D2"/>
    <property type="match status" value="1"/>
</dbReference>
<feature type="domain" description="Cep192-like" evidence="4">
    <location>
        <begin position="336"/>
        <end position="410"/>
    </location>
</feature>
<dbReference type="GO" id="GO:0005737">
    <property type="term" value="C:cytoplasm"/>
    <property type="evidence" value="ECO:0007669"/>
    <property type="project" value="TreeGrafter"/>
</dbReference>
<dbReference type="Pfam" id="PF22067">
    <property type="entry name" value="Cep192_D3"/>
    <property type="match status" value="1"/>
</dbReference>
<name>A0A3B3TC13_9TELE</name>
<dbReference type="InterPro" id="IPR013783">
    <property type="entry name" value="Ig-like_fold"/>
</dbReference>
<evidence type="ECO:0008006" key="7">
    <source>
        <dbReference type="Google" id="ProtNLM"/>
    </source>
</evidence>
<dbReference type="InterPro" id="IPR039103">
    <property type="entry name" value="Spd-2/CEP192"/>
</dbReference>
<dbReference type="PANTHER" id="PTHR16029">
    <property type="entry name" value="CENTROSOMAL PROTEIN OF 192 KDA"/>
    <property type="match status" value="1"/>
</dbReference>
<evidence type="ECO:0000259" key="3">
    <source>
        <dbReference type="Pfam" id="PF22073"/>
    </source>
</evidence>
<dbReference type="Ensembl" id="ENSPKIT00000021213.1">
    <property type="protein sequence ID" value="ENSPKIP00000040195.1"/>
    <property type="gene ID" value="ENSPKIG00000017245.1"/>
</dbReference>
<dbReference type="InterPro" id="IPR054089">
    <property type="entry name" value="Cep192-like_D3"/>
</dbReference>
<dbReference type="InterPro" id="IPR054090">
    <property type="entry name" value="Cep192_Spd-2-like_dom"/>
</dbReference>
<feature type="domain" description="Cep192-like" evidence="1">
    <location>
        <begin position="20"/>
        <end position="79"/>
    </location>
</feature>
<evidence type="ECO:0000313" key="6">
    <source>
        <dbReference type="Proteomes" id="UP000261540"/>
    </source>
</evidence>
<dbReference type="GO" id="GO:0090222">
    <property type="term" value="P:centrosome-templated microtubule nucleation"/>
    <property type="evidence" value="ECO:0007669"/>
    <property type="project" value="InterPro"/>
</dbReference>
<keyword evidence="6" id="KW-1185">Reference proteome</keyword>
<dbReference type="GO" id="GO:0071539">
    <property type="term" value="P:protein localization to centrosome"/>
    <property type="evidence" value="ECO:0007669"/>
    <property type="project" value="InterPro"/>
</dbReference>
<feature type="domain" description="Cep192-like" evidence="2">
    <location>
        <begin position="82"/>
        <end position="183"/>
    </location>
</feature>